<dbReference type="Pfam" id="PF09981">
    <property type="entry name" value="DUF2218"/>
    <property type="match status" value="1"/>
</dbReference>
<reference evidence="1 2" key="1">
    <citation type="submission" date="2021-04" db="EMBL/GenBank/DDBJ databases">
        <title>Pseudomonas boanensis sp. nov., a bacterium isolated from river water used for household purposes in Boane District, Mozambique.</title>
        <authorList>
            <person name="Nicklasson M."/>
            <person name="Martin-Rodriguez A.J."/>
            <person name="Thorell K."/>
            <person name="Neves L."/>
            <person name="Mussagy A."/>
            <person name="Rydberg H.A."/>
            <person name="Hernroth B."/>
            <person name="Svensson-Stadler L."/>
            <person name="Sjoling A."/>
        </authorList>
    </citation>
    <scope>NUCLEOTIDE SEQUENCE [LARGE SCALE GENOMIC DNA]</scope>
    <source>
        <strain evidence="1 2">DB1</strain>
    </source>
</reference>
<organism evidence="1 2">
    <name type="scientific">Metapseudomonas boanensis</name>
    <dbReference type="NCBI Taxonomy" id="2822138"/>
    <lineage>
        <taxon>Bacteria</taxon>
        <taxon>Pseudomonadati</taxon>
        <taxon>Pseudomonadota</taxon>
        <taxon>Gammaproteobacteria</taxon>
        <taxon>Pseudomonadales</taxon>
        <taxon>Pseudomonadaceae</taxon>
        <taxon>Metapseudomonas</taxon>
    </lineage>
</organism>
<dbReference type="EMBL" id="JAGTIS010000010">
    <property type="protein sequence ID" value="MBT8767992.1"/>
    <property type="molecule type" value="Genomic_DNA"/>
</dbReference>
<gene>
    <name evidence="1" type="ORF">J7302_17940</name>
</gene>
<accession>A0ABS5XJX9</accession>
<evidence type="ECO:0000313" key="1">
    <source>
        <dbReference type="EMBL" id="MBT8767992.1"/>
    </source>
</evidence>
<evidence type="ECO:0000313" key="2">
    <source>
        <dbReference type="Proteomes" id="UP001519667"/>
    </source>
</evidence>
<dbReference type="Gene3D" id="3.30.310.50">
    <property type="entry name" value="Alpha-D-phosphohexomutase, C-terminal domain"/>
    <property type="match status" value="1"/>
</dbReference>
<protein>
    <submittedName>
        <fullName evidence="1">DUF2218 domain-containing protein</fullName>
    </submittedName>
</protein>
<name>A0ABS5XJX9_9GAMM</name>
<dbReference type="Proteomes" id="UP001519667">
    <property type="component" value="Unassembled WGS sequence"/>
</dbReference>
<keyword evidence="2" id="KW-1185">Reference proteome</keyword>
<comment type="caution">
    <text evidence="1">The sequence shown here is derived from an EMBL/GenBank/DDBJ whole genome shotgun (WGS) entry which is preliminary data.</text>
</comment>
<sequence>MTLTASAYVATPTPARYISRLCKHFAHRVTVEFDEQRGRIEFDLGLGLLRAEGDGLTLSVESQTQEGLDRLQEIVGSHFVRVAWQEELQLEWNA</sequence>
<dbReference type="InterPro" id="IPR014543">
    <property type="entry name" value="UCP028291"/>
</dbReference>
<dbReference type="PIRSF" id="PIRSF028291">
    <property type="entry name" value="UCP028291"/>
    <property type="match status" value="1"/>
</dbReference>
<proteinExistence type="predicted"/>
<dbReference type="RefSeq" id="WP_215377719.1">
    <property type="nucleotide sequence ID" value="NZ_JAGTIS010000010.1"/>
</dbReference>